<keyword evidence="8" id="KW-1185">Reference proteome</keyword>
<dbReference type="Proteomes" id="UP001055940">
    <property type="component" value="Chromosome"/>
</dbReference>
<evidence type="ECO:0000256" key="1">
    <source>
        <dbReference type="ARBA" id="ARBA00022491"/>
    </source>
</evidence>
<dbReference type="SUPFAM" id="SSF46689">
    <property type="entry name" value="Homeodomain-like"/>
    <property type="match status" value="1"/>
</dbReference>
<dbReference type="Pfam" id="PF00440">
    <property type="entry name" value="TetR_N"/>
    <property type="match status" value="1"/>
</dbReference>
<evidence type="ECO:0000313" key="7">
    <source>
        <dbReference type="EMBL" id="USY22327.1"/>
    </source>
</evidence>
<dbReference type="InterPro" id="IPR036271">
    <property type="entry name" value="Tet_transcr_reg_TetR-rel_C_sf"/>
</dbReference>
<evidence type="ECO:0000256" key="5">
    <source>
        <dbReference type="PROSITE-ProRule" id="PRU00335"/>
    </source>
</evidence>
<protein>
    <submittedName>
        <fullName evidence="7">TetR/AcrR family transcriptional regulator</fullName>
    </submittedName>
</protein>
<dbReference type="InterPro" id="IPR001647">
    <property type="entry name" value="HTH_TetR"/>
</dbReference>
<dbReference type="RefSeq" id="WP_254421112.1">
    <property type="nucleotide sequence ID" value="NZ_BAAAJB010000046.1"/>
</dbReference>
<dbReference type="Pfam" id="PF02909">
    <property type="entry name" value="TetR_C_1"/>
    <property type="match status" value="1"/>
</dbReference>
<organism evidence="7 8">
    <name type="scientific">Nocardiopsis exhalans</name>
    <dbReference type="NCBI Taxonomy" id="163604"/>
    <lineage>
        <taxon>Bacteria</taxon>
        <taxon>Bacillati</taxon>
        <taxon>Actinomycetota</taxon>
        <taxon>Actinomycetes</taxon>
        <taxon>Streptosporangiales</taxon>
        <taxon>Nocardiopsidaceae</taxon>
        <taxon>Nocardiopsis</taxon>
    </lineage>
</organism>
<reference evidence="7" key="1">
    <citation type="submission" date="2022-06" db="EMBL/GenBank/DDBJ databases">
        <authorList>
            <person name="Ping M."/>
        </authorList>
    </citation>
    <scope>NUCLEOTIDE SEQUENCE</scope>
    <source>
        <strain evidence="7">JCM11759T</strain>
    </source>
</reference>
<keyword evidence="3 5" id="KW-0238">DNA-binding</keyword>
<gene>
    <name evidence="7" type="ORF">NE857_12380</name>
</gene>
<dbReference type="PANTHER" id="PTHR30055">
    <property type="entry name" value="HTH-TYPE TRANSCRIPTIONAL REGULATOR RUTR"/>
    <property type="match status" value="1"/>
</dbReference>
<dbReference type="EMBL" id="CP099837">
    <property type="protein sequence ID" value="USY22327.1"/>
    <property type="molecule type" value="Genomic_DNA"/>
</dbReference>
<dbReference type="PANTHER" id="PTHR30055:SF151">
    <property type="entry name" value="TRANSCRIPTIONAL REGULATORY PROTEIN"/>
    <property type="match status" value="1"/>
</dbReference>
<keyword evidence="2" id="KW-0805">Transcription regulation</keyword>
<sequence>MVERPALSRARVVEAAVAVADRGGLAGVSMRNVGRELGVEAMSLYHHVSGKEALLDAMVDWIFARIELPGAERPWRQEMEARCSSARVVLARHPWALGLMESRSSPGPALLRHHDAVLGCLRANGFPVRLAAHAYSALDSYVYGFVLTELHLPFAPGEGAEEFTAKLAPPPDVYPHLAEFVTELVVGRDYAYGDEFSYGLDLVLDQLEQRLAEQGP</sequence>
<evidence type="ECO:0000256" key="4">
    <source>
        <dbReference type="ARBA" id="ARBA00023163"/>
    </source>
</evidence>
<dbReference type="Gene3D" id="1.10.10.60">
    <property type="entry name" value="Homeodomain-like"/>
    <property type="match status" value="1"/>
</dbReference>
<accession>A0ABY5DE88</accession>
<feature type="DNA-binding region" description="H-T-H motif" evidence="5">
    <location>
        <begin position="29"/>
        <end position="48"/>
    </location>
</feature>
<dbReference type="PROSITE" id="PS50977">
    <property type="entry name" value="HTH_TETR_2"/>
    <property type="match status" value="1"/>
</dbReference>
<dbReference type="InterPro" id="IPR004111">
    <property type="entry name" value="Repressor_TetR_C"/>
</dbReference>
<evidence type="ECO:0000259" key="6">
    <source>
        <dbReference type="PROSITE" id="PS50977"/>
    </source>
</evidence>
<keyword evidence="4" id="KW-0804">Transcription</keyword>
<evidence type="ECO:0000256" key="3">
    <source>
        <dbReference type="ARBA" id="ARBA00023125"/>
    </source>
</evidence>
<dbReference type="SUPFAM" id="SSF48498">
    <property type="entry name" value="Tetracyclin repressor-like, C-terminal domain"/>
    <property type="match status" value="1"/>
</dbReference>
<dbReference type="InterPro" id="IPR050109">
    <property type="entry name" value="HTH-type_TetR-like_transc_reg"/>
</dbReference>
<evidence type="ECO:0000256" key="2">
    <source>
        <dbReference type="ARBA" id="ARBA00023015"/>
    </source>
</evidence>
<feature type="domain" description="HTH tetR-type" evidence="6">
    <location>
        <begin position="6"/>
        <end position="66"/>
    </location>
</feature>
<evidence type="ECO:0000313" key="8">
    <source>
        <dbReference type="Proteomes" id="UP001055940"/>
    </source>
</evidence>
<name>A0ABY5DE88_9ACTN</name>
<dbReference type="InterPro" id="IPR003012">
    <property type="entry name" value="Tet_transcr_reg_TetR"/>
</dbReference>
<dbReference type="PRINTS" id="PR00400">
    <property type="entry name" value="TETREPRESSOR"/>
</dbReference>
<dbReference type="InterPro" id="IPR009057">
    <property type="entry name" value="Homeodomain-like_sf"/>
</dbReference>
<proteinExistence type="predicted"/>
<keyword evidence="1" id="KW-0678">Repressor</keyword>
<dbReference type="Gene3D" id="1.10.357.10">
    <property type="entry name" value="Tetracycline Repressor, domain 2"/>
    <property type="match status" value="1"/>
</dbReference>